<dbReference type="PANTHER" id="PTHR45632">
    <property type="entry name" value="LD33804P"/>
    <property type="match status" value="1"/>
</dbReference>
<proteinExistence type="predicted"/>
<evidence type="ECO:0000259" key="3">
    <source>
        <dbReference type="PROSITE" id="PS50097"/>
    </source>
</evidence>
<dbReference type="SUPFAM" id="SSF54695">
    <property type="entry name" value="POZ domain"/>
    <property type="match status" value="1"/>
</dbReference>
<comment type="caution">
    <text evidence="4">The sequence shown here is derived from an EMBL/GenBank/DDBJ whole genome shotgun (WGS) entry which is preliminary data.</text>
</comment>
<name>A0ABN8LCT1_9CNID</name>
<gene>
    <name evidence="4" type="ORF">PEVE_00007484</name>
</gene>
<dbReference type="SMART" id="SM00225">
    <property type="entry name" value="BTB"/>
    <property type="match status" value="1"/>
</dbReference>
<dbReference type="CDD" id="cd18186">
    <property type="entry name" value="BTB_POZ_ZBTB_KLHL-like"/>
    <property type="match status" value="1"/>
</dbReference>
<dbReference type="Gene3D" id="2.120.10.80">
    <property type="entry name" value="Kelch-type beta propeller"/>
    <property type="match status" value="1"/>
</dbReference>
<dbReference type="InterPro" id="IPR000210">
    <property type="entry name" value="BTB/POZ_dom"/>
</dbReference>
<sequence length="520" mass="59347">MAAHLLFKLSQFRENGDFIDVRLKVDESIFPAHRNVLAANSDYFHAMFTNGMKESNQEVIELKDKSISALSFNIILDSIYRGDMSIIVRQCCDFLDKEYIQGYIDIQTYFHLLAFANLPEMTSVPEADDQPFAYAPLMLPQRFVFCQDIASSSHKFVNQNMFGNSIRFAFGHFQVHVAIFPDGLEEKRRQQEEEEKVSDANETKYLDAGTKSWKPLPFSMAKLNDVTECIGAEVVSNNLYVAAKGDNSVDMYCYNRIRNVWETLPCCQCNFVLSEVICMCSFNEYIYVFSDGSEPTQRYSLSQNFWQSASELPFFKKLHHSENLFSVTAVSLKSKIYVLHGHYSEEYSDLFDEDETSEKPAVVHCFDPQKNEWEKKASTLSPHFESSLFVDNNKLYVGGGSISVSKDFVSGRMCASGETAPVEVYDEENNSWCVVQQNHIPSNDLNAVELIGRKVYFIINKFPIDSGIRIPPNEVYKISLQEWEHLTTIHEAAVLCYLPVNKEMLNKLKAAAKSPLETVN</sequence>
<dbReference type="InterPro" id="IPR011333">
    <property type="entry name" value="SKP1/BTB/POZ_sf"/>
</dbReference>
<dbReference type="Proteomes" id="UP001159427">
    <property type="component" value="Unassembled WGS sequence"/>
</dbReference>
<dbReference type="EMBL" id="CALNXI010000015">
    <property type="protein sequence ID" value="CAH3014880.1"/>
    <property type="molecule type" value="Genomic_DNA"/>
</dbReference>
<dbReference type="SUPFAM" id="SSF117281">
    <property type="entry name" value="Kelch motif"/>
    <property type="match status" value="1"/>
</dbReference>
<evidence type="ECO:0000256" key="2">
    <source>
        <dbReference type="ARBA" id="ARBA00022737"/>
    </source>
</evidence>
<organism evidence="4 5">
    <name type="scientific">Porites evermanni</name>
    <dbReference type="NCBI Taxonomy" id="104178"/>
    <lineage>
        <taxon>Eukaryota</taxon>
        <taxon>Metazoa</taxon>
        <taxon>Cnidaria</taxon>
        <taxon>Anthozoa</taxon>
        <taxon>Hexacorallia</taxon>
        <taxon>Scleractinia</taxon>
        <taxon>Fungiina</taxon>
        <taxon>Poritidae</taxon>
        <taxon>Porites</taxon>
    </lineage>
</organism>
<keyword evidence="2" id="KW-0677">Repeat</keyword>
<evidence type="ECO:0000313" key="4">
    <source>
        <dbReference type="EMBL" id="CAH3014880.1"/>
    </source>
</evidence>
<evidence type="ECO:0000313" key="5">
    <source>
        <dbReference type="Proteomes" id="UP001159427"/>
    </source>
</evidence>
<dbReference type="Pfam" id="PF00651">
    <property type="entry name" value="BTB"/>
    <property type="match status" value="1"/>
</dbReference>
<dbReference type="PANTHER" id="PTHR45632:SF3">
    <property type="entry name" value="KELCH-LIKE PROTEIN 32"/>
    <property type="match status" value="1"/>
</dbReference>
<keyword evidence="5" id="KW-1185">Reference proteome</keyword>
<accession>A0ABN8LCT1</accession>
<keyword evidence="1" id="KW-0880">Kelch repeat</keyword>
<dbReference type="PROSITE" id="PS50097">
    <property type="entry name" value="BTB"/>
    <property type="match status" value="1"/>
</dbReference>
<dbReference type="InterPro" id="IPR015915">
    <property type="entry name" value="Kelch-typ_b-propeller"/>
</dbReference>
<reference evidence="4 5" key="1">
    <citation type="submission" date="2022-05" db="EMBL/GenBank/DDBJ databases">
        <authorList>
            <consortium name="Genoscope - CEA"/>
            <person name="William W."/>
        </authorList>
    </citation>
    <scope>NUCLEOTIDE SEQUENCE [LARGE SCALE GENOMIC DNA]</scope>
</reference>
<feature type="domain" description="BTB" evidence="3">
    <location>
        <begin position="19"/>
        <end position="88"/>
    </location>
</feature>
<protein>
    <recommendedName>
        <fullName evidence="3">BTB domain-containing protein</fullName>
    </recommendedName>
</protein>
<evidence type="ECO:0000256" key="1">
    <source>
        <dbReference type="ARBA" id="ARBA00022441"/>
    </source>
</evidence>
<dbReference type="Gene3D" id="3.30.710.10">
    <property type="entry name" value="Potassium Channel Kv1.1, Chain A"/>
    <property type="match status" value="1"/>
</dbReference>